<evidence type="ECO:0000256" key="1">
    <source>
        <dbReference type="SAM" id="MobiDB-lite"/>
    </source>
</evidence>
<evidence type="ECO:0000313" key="3">
    <source>
        <dbReference type="EMBL" id="CAL8141984.1"/>
    </source>
</evidence>
<dbReference type="Proteomes" id="UP001642540">
    <property type="component" value="Unassembled WGS sequence"/>
</dbReference>
<feature type="compositionally biased region" description="Polar residues" evidence="1">
    <location>
        <begin position="549"/>
        <end position="560"/>
    </location>
</feature>
<proteinExistence type="predicted"/>
<feature type="compositionally biased region" description="Polar residues" evidence="1">
    <location>
        <begin position="842"/>
        <end position="855"/>
    </location>
</feature>
<keyword evidence="4" id="KW-1185">Reference proteome</keyword>
<feature type="compositionally biased region" description="Low complexity" evidence="1">
    <location>
        <begin position="28"/>
        <end position="42"/>
    </location>
</feature>
<reference evidence="3 4" key="1">
    <citation type="submission" date="2024-08" db="EMBL/GenBank/DDBJ databases">
        <authorList>
            <person name="Cucini C."/>
            <person name="Frati F."/>
        </authorList>
    </citation>
    <scope>NUCLEOTIDE SEQUENCE [LARGE SCALE GENOMIC DNA]</scope>
</reference>
<feature type="transmembrane region" description="Helical" evidence="2">
    <location>
        <begin position="107"/>
        <end position="135"/>
    </location>
</feature>
<gene>
    <name evidence="3" type="ORF">ODALV1_LOCUS28915</name>
</gene>
<accession>A0ABP1S250</accession>
<feature type="region of interest" description="Disordered" evidence="1">
    <location>
        <begin position="1"/>
        <end position="43"/>
    </location>
</feature>
<dbReference type="PANTHER" id="PTHR39952:SF1">
    <property type="match status" value="1"/>
</dbReference>
<feature type="transmembrane region" description="Helical" evidence="2">
    <location>
        <begin position="147"/>
        <end position="166"/>
    </location>
</feature>
<feature type="compositionally biased region" description="Low complexity" evidence="1">
    <location>
        <begin position="757"/>
        <end position="767"/>
    </location>
</feature>
<dbReference type="EMBL" id="CAXLJM020000148">
    <property type="protein sequence ID" value="CAL8141984.1"/>
    <property type="molecule type" value="Genomic_DNA"/>
</dbReference>
<comment type="caution">
    <text evidence="3">The sequence shown here is derived from an EMBL/GenBank/DDBJ whole genome shotgun (WGS) entry which is preliminary data.</text>
</comment>
<organism evidence="3 4">
    <name type="scientific">Orchesella dallaii</name>
    <dbReference type="NCBI Taxonomy" id="48710"/>
    <lineage>
        <taxon>Eukaryota</taxon>
        <taxon>Metazoa</taxon>
        <taxon>Ecdysozoa</taxon>
        <taxon>Arthropoda</taxon>
        <taxon>Hexapoda</taxon>
        <taxon>Collembola</taxon>
        <taxon>Entomobryomorpha</taxon>
        <taxon>Entomobryoidea</taxon>
        <taxon>Orchesellidae</taxon>
        <taxon>Orchesellinae</taxon>
        <taxon>Orchesella</taxon>
    </lineage>
</organism>
<feature type="region of interest" description="Disordered" evidence="1">
    <location>
        <begin position="540"/>
        <end position="560"/>
    </location>
</feature>
<feature type="region of interest" description="Disordered" evidence="1">
    <location>
        <begin position="837"/>
        <end position="891"/>
    </location>
</feature>
<dbReference type="PANTHER" id="PTHR39952">
    <property type="entry name" value="FI02073P"/>
    <property type="match status" value="1"/>
</dbReference>
<evidence type="ECO:0000313" key="4">
    <source>
        <dbReference type="Proteomes" id="UP001642540"/>
    </source>
</evidence>
<feature type="region of interest" description="Disordered" evidence="1">
    <location>
        <begin position="738"/>
        <end position="767"/>
    </location>
</feature>
<protein>
    <submittedName>
        <fullName evidence="3">Uncharacterized protein</fullName>
    </submittedName>
</protein>
<keyword evidence="2" id="KW-0812">Transmembrane</keyword>
<feature type="transmembrane region" description="Helical" evidence="2">
    <location>
        <begin position="255"/>
        <end position="275"/>
    </location>
</feature>
<name>A0ABP1S250_9HEXA</name>
<keyword evidence="2" id="KW-0472">Membrane</keyword>
<keyword evidence="2" id="KW-1133">Transmembrane helix</keyword>
<evidence type="ECO:0000256" key="2">
    <source>
        <dbReference type="SAM" id="Phobius"/>
    </source>
</evidence>
<sequence>MATAAGNNLGPPPIISLSSPLHPPPPTVQSSSSPSSSSAAPAGVGYSISGTNGNLRESQAPNPTDLSGIFSVVLNRQQHQQNQHPLSHHHVRWPSFSMGNRSFWTKYCLLCTVCGSAATILAGIFLVVAALFRYYTTSIYYFETVPTYIPAILLSICGVSTIAFSCKRNRNIILLRITACWSLCSAALSSVITITTSLIHMNRLQTLKECVYTKNPPSCTCYSHQFGMSETTHYLFENTPDCDVIHGILYSCLRAVFAISVVAVLLSIFLCMLLYQLIGHERKKAYWSRIRRINSDWSADFIACLARPLPRERSSLLPLMMPGSGNMPMHGPAILPHPNWGPPPPYEEVSADSERSVRHMGALRSGICASSIQPTHSFAGTSSGGFSGGGFFNNRSSASFAFPGGHHPRRLRLVTSHSENSFRSNPDGIMCPHPFSPTITSVDPISLFKQHAHVNQLNNHHHPYHNNQRHNPNCPSNNNALSNCSIAPNHDYLRNGPHDGSNVVGRGFRSLSQSQVLQHSIEDDECCMNHLCENPRHLHHPHHHHGHIPQSSSLLTNASGGNSEFSITSLSMPDNSSMSITLKSSNDIPLNENSCCNPNPSLGEDDDFVVIQNNNSIEETGFSDQELSLTSNCTTSEARIRHGGKYGGGGATSSSSTGAVGLSAMDPIGVVGSTKKSTGAPTTSSEPKIVNANKTNSFSTVDRHQDSSGVINSDTDIILNKKALEFWGSLKKHKNFSYYGGGGSSTSRRKRKDKNKTSLSKISSLPSSPFMNMRRKLFGSGGKSLECVQNLNYNFSYSMTPMEIVDALAENNIGDPEELRENDERDNNKVIGEKCKGRDIESNNSNSDFSEQMINSSVGEKSGGVGVSRADDENISRLGTRSVAEVRPELA</sequence>